<keyword evidence="2" id="KW-1185">Reference proteome</keyword>
<comment type="caution">
    <text evidence="1">The sequence shown here is derived from an EMBL/GenBank/DDBJ whole genome shotgun (WGS) entry which is preliminary data.</text>
</comment>
<gene>
    <name evidence="1" type="ORF">MLD38_032744</name>
</gene>
<sequence length="545" mass="59426">MGGNGKYKWRFSIRRSSTSTPASAAPPELPPKEFLCPVTGSLMSDPVVVSSGQTFDRTSVDVCKSLGFSPVLDDGSTPDFSTVFPNLAIKRTILAWCDRSGLPHPPRPDYPSVEEIVRAEMGTGRSTEGSIRDSDRDLLDKVGEARKVVFEHAASDLVPRGADRFYTSSSEESVVVTETKPETPLPLTTRPSCYYSSSSSTNSSEFGEIEKALASTQSSTADPLEEEFLSKLRCGNVYDQEQVAISIRRVTKTQEECRTRLCTPRVLSALKPLLLSRYSNVQINAVAAVVNLSLEKSNKAKIVRSGTVPLLIEVLKCGMNESQEHAAGALFSLALEEDNRMAIGALGALPPLLHLLRSESERARHDAALALYNLTLVYSNRIKLVKLNAVPPLLEMVTAGNLVTRVLLILCNLAACAEGRSAMLDNNAVRVLVGLLKDNAGRSETVRENSVAALFALSVGNFRFRGLLREAGAVEVLKEVERRGSERAREKGKRLLEITRERDSRMEGNPEWEKLLEPEGSSRSQFAIPGGRGGRAIVNACSTEF</sequence>
<dbReference type="EMBL" id="CM042889">
    <property type="protein sequence ID" value="KAI4319102.1"/>
    <property type="molecule type" value="Genomic_DNA"/>
</dbReference>
<name>A0ACB9M4J8_9MYRT</name>
<proteinExistence type="predicted"/>
<organism evidence="1 2">
    <name type="scientific">Melastoma candidum</name>
    <dbReference type="NCBI Taxonomy" id="119954"/>
    <lineage>
        <taxon>Eukaryota</taxon>
        <taxon>Viridiplantae</taxon>
        <taxon>Streptophyta</taxon>
        <taxon>Embryophyta</taxon>
        <taxon>Tracheophyta</taxon>
        <taxon>Spermatophyta</taxon>
        <taxon>Magnoliopsida</taxon>
        <taxon>eudicotyledons</taxon>
        <taxon>Gunneridae</taxon>
        <taxon>Pentapetalae</taxon>
        <taxon>rosids</taxon>
        <taxon>malvids</taxon>
        <taxon>Myrtales</taxon>
        <taxon>Melastomataceae</taxon>
        <taxon>Melastomatoideae</taxon>
        <taxon>Melastomateae</taxon>
        <taxon>Melastoma</taxon>
    </lineage>
</organism>
<evidence type="ECO:0000313" key="2">
    <source>
        <dbReference type="Proteomes" id="UP001057402"/>
    </source>
</evidence>
<evidence type="ECO:0000313" key="1">
    <source>
        <dbReference type="EMBL" id="KAI4319102.1"/>
    </source>
</evidence>
<reference evidence="2" key="1">
    <citation type="journal article" date="2023" name="Front. Plant Sci.">
        <title>Chromosomal-level genome assembly of Melastoma candidum provides insights into trichome evolution.</title>
        <authorList>
            <person name="Zhong Y."/>
            <person name="Wu W."/>
            <person name="Sun C."/>
            <person name="Zou P."/>
            <person name="Liu Y."/>
            <person name="Dai S."/>
            <person name="Zhou R."/>
        </authorList>
    </citation>
    <scope>NUCLEOTIDE SEQUENCE [LARGE SCALE GENOMIC DNA]</scope>
</reference>
<accession>A0ACB9M4J8</accession>
<dbReference type="Proteomes" id="UP001057402">
    <property type="component" value="Chromosome 10"/>
</dbReference>
<protein>
    <submittedName>
        <fullName evidence="1">Uncharacterized protein</fullName>
    </submittedName>
</protein>